<proteinExistence type="inferred from homology"/>
<evidence type="ECO:0000256" key="1">
    <source>
        <dbReference type="ARBA" id="ARBA00034125"/>
    </source>
</evidence>
<reference evidence="5 8" key="2">
    <citation type="submission" date="2019-07" db="EMBL/GenBank/DDBJ databases">
        <title>Whole genome shotgun sequence of Myxococcus fulvus NBRC 100333.</title>
        <authorList>
            <person name="Hosoyama A."/>
            <person name="Uohara A."/>
            <person name="Ohji S."/>
            <person name="Ichikawa N."/>
        </authorList>
    </citation>
    <scope>NUCLEOTIDE SEQUENCE [LARGE SCALE GENOMIC DNA]</scope>
    <source>
        <strain evidence="5 8">NBRC 100333</strain>
    </source>
</reference>
<feature type="transmembrane region" description="Helical" evidence="3">
    <location>
        <begin position="273"/>
        <end position="293"/>
    </location>
</feature>
<sequence length="445" mass="47275">MTDARTDAPPSGEDATVAVLLDLARALHLSYVPAFGVEQRVRRAARAWGLEVEVFTLQTLAVTEVRSGAARRVDIQRLPFNPHWNLRRAAGLLLLSESIARGKLDVPGARAELDRIMTSRPAHPEWLVLLAYGVYGGAVAVRVGGGLWELVAGLIVGVLAGAIHFGTLRSMRVDLQKSFLGAFLGTLLAFGLTFVLPTFDAARALFGGITLLVPAMVVTLGSAELVGESVEAGLSRLTYGLLRFLMLAVGIIAAATLWRFFGPLPLQLRAQALPHGMVLPIIAVGGLALTVCMSARRRDTPWIVGAVLLAWGIQELTKGVLGDRGSPLVSAFVLGVAGQLYGRRPERLSSTLIMPGLLQLAPGFIGTRAILALLGVPGQGDDARVFDILLVALQLVMGLLFAFMLGLSHDARASSEERGERPARTRPPEPSGPRGGGLRRPAEAS</sequence>
<gene>
    <name evidence="5" type="ORF">MFU01_13040</name>
    <name evidence="6" type="ORF">SAMN05443572_102622</name>
</gene>
<accession>A0A511SXJ3</accession>
<dbReference type="Pfam" id="PF06738">
    <property type="entry name" value="ThrE"/>
    <property type="match status" value="1"/>
</dbReference>
<dbReference type="RefSeq" id="WP_083559739.1">
    <property type="nucleotide sequence ID" value="NZ_BJXR01000014.1"/>
</dbReference>
<name>A0A511SXJ3_MYXFU</name>
<keyword evidence="3" id="KW-0472">Membrane</keyword>
<dbReference type="OrthoDB" id="5380521at2"/>
<evidence type="ECO:0000256" key="3">
    <source>
        <dbReference type="SAM" id="Phobius"/>
    </source>
</evidence>
<dbReference type="EMBL" id="FOIB01000002">
    <property type="protein sequence ID" value="SET53810.1"/>
    <property type="molecule type" value="Genomic_DNA"/>
</dbReference>
<feature type="region of interest" description="Disordered" evidence="2">
    <location>
        <begin position="413"/>
        <end position="445"/>
    </location>
</feature>
<feature type="transmembrane region" description="Helical" evidence="3">
    <location>
        <begin position="179"/>
        <end position="199"/>
    </location>
</feature>
<evidence type="ECO:0000256" key="2">
    <source>
        <dbReference type="SAM" id="MobiDB-lite"/>
    </source>
</evidence>
<dbReference type="Proteomes" id="UP000183760">
    <property type="component" value="Unassembled WGS sequence"/>
</dbReference>
<feature type="transmembrane region" description="Helical" evidence="3">
    <location>
        <begin position="239"/>
        <end position="261"/>
    </location>
</feature>
<evidence type="ECO:0000313" key="7">
    <source>
        <dbReference type="Proteomes" id="UP000183760"/>
    </source>
</evidence>
<comment type="caution">
    <text evidence="5">The sequence shown here is derived from an EMBL/GenBank/DDBJ whole genome shotgun (WGS) entry which is preliminary data.</text>
</comment>
<dbReference type="EMBL" id="BJXR01000014">
    <property type="protein sequence ID" value="GEN06267.1"/>
    <property type="molecule type" value="Genomic_DNA"/>
</dbReference>
<keyword evidence="7" id="KW-1185">Reference proteome</keyword>
<feature type="transmembrane region" description="Helical" evidence="3">
    <location>
        <begin position="150"/>
        <end position="167"/>
    </location>
</feature>
<feature type="transmembrane region" description="Helical" evidence="3">
    <location>
        <begin position="352"/>
        <end position="376"/>
    </location>
</feature>
<evidence type="ECO:0000313" key="5">
    <source>
        <dbReference type="EMBL" id="GEN06267.1"/>
    </source>
</evidence>
<dbReference type="PANTHER" id="PTHR31082:SF4">
    <property type="entry name" value="PHEROMONE-REGULATED MEMBRANE PROTEIN 10"/>
    <property type="match status" value="1"/>
</dbReference>
<dbReference type="InterPro" id="IPR010619">
    <property type="entry name" value="ThrE-like_N"/>
</dbReference>
<keyword evidence="3" id="KW-1133">Transmembrane helix</keyword>
<feature type="transmembrane region" description="Helical" evidence="3">
    <location>
        <begin position="205"/>
        <end position="227"/>
    </location>
</feature>
<dbReference type="Proteomes" id="UP000321514">
    <property type="component" value="Unassembled WGS sequence"/>
</dbReference>
<reference evidence="6 7" key="1">
    <citation type="submission" date="2016-10" db="EMBL/GenBank/DDBJ databases">
        <authorList>
            <person name="Varghese N."/>
            <person name="Submissions S."/>
        </authorList>
    </citation>
    <scope>NUCLEOTIDE SEQUENCE [LARGE SCALE GENOMIC DNA]</scope>
    <source>
        <strain evidence="6 7">DSM 16525</strain>
    </source>
</reference>
<evidence type="ECO:0000313" key="6">
    <source>
        <dbReference type="EMBL" id="SET53810.1"/>
    </source>
</evidence>
<organism evidence="5 8">
    <name type="scientific">Myxococcus fulvus</name>
    <dbReference type="NCBI Taxonomy" id="33"/>
    <lineage>
        <taxon>Bacteria</taxon>
        <taxon>Pseudomonadati</taxon>
        <taxon>Myxococcota</taxon>
        <taxon>Myxococcia</taxon>
        <taxon>Myxococcales</taxon>
        <taxon>Cystobacterineae</taxon>
        <taxon>Myxococcaceae</taxon>
        <taxon>Myxococcus</taxon>
    </lineage>
</organism>
<feature type="transmembrane region" description="Helical" evidence="3">
    <location>
        <begin position="126"/>
        <end position="144"/>
    </location>
</feature>
<evidence type="ECO:0000259" key="4">
    <source>
        <dbReference type="Pfam" id="PF06738"/>
    </source>
</evidence>
<feature type="compositionally biased region" description="Basic and acidic residues" evidence="2">
    <location>
        <begin position="413"/>
        <end position="427"/>
    </location>
</feature>
<feature type="domain" description="Threonine/serine exporter-like N-terminal" evidence="4">
    <location>
        <begin position="20"/>
        <end position="257"/>
    </location>
</feature>
<dbReference type="STRING" id="1334629.MFUL124B02_34370"/>
<protein>
    <submittedName>
        <fullName evidence="6">Uncharacterized membrane protein YjjP, DUF1212 family</fullName>
    </submittedName>
</protein>
<feature type="transmembrane region" description="Helical" evidence="3">
    <location>
        <begin position="388"/>
        <end position="408"/>
    </location>
</feature>
<dbReference type="GO" id="GO:0022857">
    <property type="term" value="F:transmembrane transporter activity"/>
    <property type="evidence" value="ECO:0007669"/>
    <property type="project" value="InterPro"/>
</dbReference>
<evidence type="ECO:0000313" key="8">
    <source>
        <dbReference type="Proteomes" id="UP000321514"/>
    </source>
</evidence>
<keyword evidence="3" id="KW-0812">Transmembrane</keyword>
<dbReference type="AlphaFoldDB" id="A0A511SXJ3"/>
<dbReference type="InterPro" id="IPR051361">
    <property type="entry name" value="ThrE/Ser_Exporter"/>
</dbReference>
<dbReference type="PANTHER" id="PTHR31082">
    <property type="entry name" value="PHEROMONE-REGULATED MEMBRANE PROTEIN 10"/>
    <property type="match status" value="1"/>
</dbReference>
<comment type="similarity">
    <text evidence="1">Belongs to the ThrE exporter (TC 2.A.79) family.</text>
</comment>